<dbReference type="Proteomes" id="UP001470230">
    <property type="component" value="Unassembled WGS sequence"/>
</dbReference>
<dbReference type="InterPro" id="IPR011009">
    <property type="entry name" value="Kinase-like_dom_sf"/>
</dbReference>
<evidence type="ECO:0000259" key="6">
    <source>
        <dbReference type="PROSITE" id="PS50011"/>
    </source>
</evidence>
<dbReference type="InterPro" id="IPR000719">
    <property type="entry name" value="Prot_kinase_dom"/>
</dbReference>
<feature type="domain" description="Protein kinase" evidence="6">
    <location>
        <begin position="9"/>
        <end position="291"/>
    </location>
</feature>
<dbReference type="EC" id="2.7.11.1" evidence="1"/>
<gene>
    <name evidence="7" type="ORF">M9Y10_027026</name>
</gene>
<keyword evidence="5" id="KW-0808">Transferase</keyword>
<comment type="caution">
    <text evidence="7">The sequence shown here is derived from an EMBL/GenBank/DDBJ whole genome shotgun (WGS) entry which is preliminary data.</text>
</comment>
<dbReference type="SUPFAM" id="SSF56112">
    <property type="entry name" value="Protein kinase-like (PK-like)"/>
    <property type="match status" value="1"/>
</dbReference>
<dbReference type="PROSITE" id="PS00108">
    <property type="entry name" value="PROTEIN_KINASE_ST"/>
    <property type="match status" value="1"/>
</dbReference>
<keyword evidence="8" id="KW-1185">Reference proteome</keyword>
<dbReference type="PANTHER" id="PTHR11909">
    <property type="entry name" value="CASEIN KINASE-RELATED"/>
    <property type="match status" value="1"/>
</dbReference>
<feature type="binding site" evidence="4">
    <location>
        <position position="38"/>
    </location>
    <ligand>
        <name>ATP</name>
        <dbReference type="ChEBI" id="CHEBI:30616"/>
    </ligand>
</feature>
<dbReference type="InterPro" id="IPR008271">
    <property type="entry name" value="Ser/Thr_kinase_AS"/>
</dbReference>
<keyword evidence="3 4" id="KW-0067">ATP-binding</keyword>
<name>A0ABR2H5A1_9EUKA</name>
<keyword evidence="5" id="KW-0418">Kinase</keyword>
<dbReference type="InterPro" id="IPR017441">
    <property type="entry name" value="Protein_kinase_ATP_BS"/>
</dbReference>
<evidence type="ECO:0000256" key="4">
    <source>
        <dbReference type="PROSITE-ProRule" id="PRU10141"/>
    </source>
</evidence>
<dbReference type="Pfam" id="PF00069">
    <property type="entry name" value="Pkinase"/>
    <property type="match status" value="1"/>
</dbReference>
<dbReference type="InterPro" id="IPR050235">
    <property type="entry name" value="CK1_Ser-Thr_kinase"/>
</dbReference>
<dbReference type="PROSITE" id="PS00107">
    <property type="entry name" value="PROTEIN_KINASE_ATP"/>
    <property type="match status" value="1"/>
</dbReference>
<keyword evidence="5" id="KW-0723">Serine/threonine-protein kinase</keyword>
<reference evidence="7 8" key="1">
    <citation type="submission" date="2024-04" db="EMBL/GenBank/DDBJ databases">
        <title>Tritrichomonas musculus Genome.</title>
        <authorList>
            <person name="Alves-Ferreira E."/>
            <person name="Grigg M."/>
            <person name="Lorenzi H."/>
            <person name="Galac M."/>
        </authorList>
    </citation>
    <scope>NUCLEOTIDE SEQUENCE [LARGE SCALE GENOMIC DNA]</scope>
    <source>
        <strain evidence="7 8">EAF2021</strain>
    </source>
</reference>
<proteinExistence type="inferred from homology"/>
<evidence type="ECO:0000256" key="2">
    <source>
        <dbReference type="ARBA" id="ARBA00022741"/>
    </source>
</evidence>
<dbReference type="EMBL" id="JAPFFF010000041">
    <property type="protein sequence ID" value="KAK8841409.1"/>
    <property type="molecule type" value="Genomic_DNA"/>
</dbReference>
<dbReference type="PROSITE" id="PS50011">
    <property type="entry name" value="PROTEIN_KINASE_DOM"/>
    <property type="match status" value="1"/>
</dbReference>
<sequence length="462" mass="53240">MDRIIGSHYKLKKRIGGGSFGEIFIGENTSTHRRVAVKLEKINARVPQLQFEAKLYKRLQGGTGIPCIHYYGSDALSNAMVIDLLGKSLEDLFVQCHHRLTLKTVLMLADQMLSCIEYVHSKNFIHRDIKPDNFVMGTGSNSNQVFIIDFGLAKKYRNSNTHQHIPYKEGKSLTGTARYASVAALRGSEQGRRDDLEALGFVWIYLLRGNLPWMGLKDADRKHKYEKICEIKSRTSFEDLCRGLPNEFVKYFDHVRNLQFTEEPKYAMLRKLFRDLFEREGYLYDYEYDWSITPKSNPTKRPLTTKVSFRNDIQLNPTTNNVVSFNNNAGNLKNPQISASRPITTAHKIRTTASNVLFNDVPMPRLCNIQQQKSTNVLPKTPIKFNRKSLDDKRNIDITNNFEDNPTETKTPQLTGINNAKVNNKSKKEIVHPYFDNKRLSPIWLKDPKPQTVYGARKRIIY</sequence>
<protein>
    <recommendedName>
        <fullName evidence="1">non-specific serine/threonine protein kinase</fullName>
        <ecNumber evidence="1">2.7.11.1</ecNumber>
    </recommendedName>
</protein>
<comment type="similarity">
    <text evidence="5">Belongs to the protein kinase superfamily.</text>
</comment>
<evidence type="ECO:0000256" key="3">
    <source>
        <dbReference type="ARBA" id="ARBA00022840"/>
    </source>
</evidence>
<dbReference type="Gene3D" id="1.10.510.10">
    <property type="entry name" value="Transferase(Phosphotransferase) domain 1"/>
    <property type="match status" value="1"/>
</dbReference>
<evidence type="ECO:0000313" key="8">
    <source>
        <dbReference type="Proteomes" id="UP001470230"/>
    </source>
</evidence>
<accession>A0ABR2H5A1</accession>
<organism evidence="7 8">
    <name type="scientific">Tritrichomonas musculus</name>
    <dbReference type="NCBI Taxonomy" id="1915356"/>
    <lineage>
        <taxon>Eukaryota</taxon>
        <taxon>Metamonada</taxon>
        <taxon>Parabasalia</taxon>
        <taxon>Tritrichomonadida</taxon>
        <taxon>Tritrichomonadidae</taxon>
        <taxon>Tritrichomonas</taxon>
    </lineage>
</organism>
<dbReference type="SMART" id="SM00220">
    <property type="entry name" value="S_TKc"/>
    <property type="match status" value="1"/>
</dbReference>
<evidence type="ECO:0000313" key="7">
    <source>
        <dbReference type="EMBL" id="KAK8841409.1"/>
    </source>
</evidence>
<evidence type="ECO:0000256" key="5">
    <source>
        <dbReference type="RuleBase" id="RU000304"/>
    </source>
</evidence>
<evidence type="ECO:0000256" key="1">
    <source>
        <dbReference type="ARBA" id="ARBA00012513"/>
    </source>
</evidence>
<keyword evidence="2 4" id="KW-0547">Nucleotide-binding</keyword>
<dbReference type="CDD" id="cd14016">
    <property type="entry name" value="STKc_CK1"/>
    <property type="match status" value="1"/>
</dbReference>